<dbReference type="AlphaFoldDB" id="A0A369XRG1"/>
<reference evidence="1 2" key="1">
    <citation type="submission" date="2018-05" db="EMBL/GenBank/DDBJ databases">
        <title>Integrated omic analyses show evidence that a Ca. Accumulibacter phosphatis strain performs denitrification under micro-aerobic conditions.</title>
        <authorList>
            <person name="Camejo P.Y."/>
            <person name="Katherine M.D."/>
            <person name="Daniel N.R."/>
        </authorList>
    </citation>
    <scope>NUCLEOTIDE SEQUENCE [LARGE SCALE GENOMIC DNA]</scope>
    <source>
        <strain evidence="1">UW-LDO-IC</strain>
    </source>
</reference>
<dbReference type="Proteomes" id="UP000253831">
    <property type="component" value="Unassembled WGS sequence"/>
</dbReference>
<name>A0A369XRG1_9PROT</name>
<organism evidence="1 2">
    <name type="scientific">Candidatus Accumulibacter meliphilus</name>
    <dbReference type="NCBI Taxonomy" id="2211374"/>
    <lineage>
        <taxon>Bacteria</taxon>
        <taxon>Pseudomonadati</taxon>
        <taxon>Pseudomonadota</taxon>
        <taxon>Betaproteobacteria</taxon>
        <taxon>Candidatus Accumulibacter</taxon>
    </lineage>
</organism>
<evidence type="ECO:0000313" key="1">
    <source>
        <dbReference type="EMBL" id="RDE51970.1"/>
    </source>
</evidence>
<evidence type="ECO:0000313" key="2">
    <source>
        <dbReference type="Proteomes" id="UP000253831"/>
    </source>
</evidence>
<proteinExistence type="predicted"/>
<protein>
    <submittedName>
        <fullName evidence="1">Uncharacterized protein</fullName>
    </submittedName>
</protein>
<sequence length="313" mass="33610">MPTLNHTGNSKERSIVGKFPWKTLGTGALRDQQGECLWYVVSGRFKITPKTDAPMNWDTQGQIDIIDGSGALLASNLAALVVAPGQALDGQSRALGDVAYAECGGNYDARNYLDTFDNTNAVSGQLNYFAGSTNNRAAPDASNKRFVVAETAFYNDRFLFISVADIFDPLIRRRDFSGAVASLLDNPAFQADLQAIALTGAKGTDNLDCSFAADPVFCTSWKEMLFLTQLPAPAPITIDGVASGNCRRVLIFAGRRGAGQSRNDDTQRGQPNNYLEDPNLALFAVPTAAGTAFSGVSAFDYRTPANDILRCLP</sequence>
<dbReference type="EMBL" id="QPGA01000003">
    <property type="protein sequence ID" value="RDE51970.1"/>
    <property type="molecule type" value="Genomic_DNA"/>
</dbReference>
<comment type="caution">
    <text evidence="1">The sequence shown here is derived from an EMBL/GenBank/DDBJ whole genome shotgun (WGS) entry which is preliminary data.</text>
</comment>
<accession>A0A369XRG1</accession>
<gene>
    <name evidence="1" type="ORF">DVS81_03385</name>
</gene>